<evidence type="ECO:0000256" key="6">
    <source>
        <dbReference type="ARBA" id="ARBA00022630"/>
    </source>
</evidence>
<dbReference type="Pfam" id="PF02910">
    <property type="entry name" value="Succ_DH_flav_C"/>
    <property type="match status" value="1"/>
</dbReference>
<dbReference type="GO" id="GO:0016020">
    <property type="term" value="C:membrane"/>
    <property type="evidence" value="ECO:0007669"/>
    <property type="project" value="UniProtKB-SubCell"/>
</dbReference>
<gene>
    <name evidence="12" type="ORF">B1B_11788</name>
</gene>
<accession>T0ZWX9</accession>
<evidence type="ECO:0000256" key="4">
    <source>
        <dbReference type="ARBA" id="ARBA00012792"/>
    </source>
</evidence>
<evidence type="ECO:0000256" key="8">
    <source>
        <dbReference type="ARBA" id="ARBA00022982"/>
    </source>
</evidence>
<evidence type="ECO:0000259" key="11">
    <source>
        <dbReference type="Pfam" id="PF02910"/>
    </source>
</evidence>
<keyword evidence="7" id="KW-0274">FAD</keyword>
<evidence type="ECO:0000256" key="5">
    <source>
        <dbReference type="ARBA" id="ARBA00022448"/>
    </source>
</evidence>
<evidence type="ECO:0000256" key="10">
    <source>
        <dbReference type="ARBA" id="ARBA00023136"/>
    </source>
</evidence>
<feature type="domain" description="Fumarate reductase/succinate dehydrogenase flavoprotein-like C-terminal" evidence="11">
    <location>
        <begin position="56"/>
        <end position="181"/>
    </location>
</feature>
<evidence type="ECO:0000256" key="3">
    <source>
        <dbReference type="ARBA" id="ARBA00008040"/>
    </source>
</evidence>
<feature type="non-terminal residue" evidence="12">
    <location>
        <position position="1"/>
    </location>
</feature>
<comment type="similarity">
    <text evidence="3">Belongs to the FAD-dependent oxidoreductase 2 family. FRD/SDH subfamily.</text>
</comment>
<dbReference type="SUPFAM" id="SSF46977">
    <property type="entry name" value="Succinate dehydrogenase/fumarate reductase flavoprotein C-terminal domain"/>
    <property type="match status" value="1"/>
</dbReference>
<keyword evidence="6" id="KW-0285">Flavoprotein</keyword>
<reference evidence="12" key="2">
    <citation type="journal article" date="2014" name="ISME J.">
        <title>Microbial stratification in low pH oxic and suboxic macroscopic growths along an acid mine drainage.</title>
        <authorList>
            <person name="Mendez-Garcia C."/>
            <person name="Mesa V."/>
            <person name="Sprenger R.R."/>
            <person name="Richter M."/>
            <person name="Diez M.S."/>
            <person name="Solano J."/>
            <person name="Bargiela R."/>
            <person name="Golyshina O.V."/>
            <person name="Manteca A."/>
            <person name="Ramos J.L."/>
            <person name="Gallego J.R."/>
            <person name="Llorente I."/>
            <person name="Martins Dos Santos V.A."/>
            <person name="Jensen O.N."/>
            <person name="Pelaez A.I."/>
            <person name="Sanchez J."/>
            <person name="Ferrer M."/>
        </authorList>
    </citation>
    <scope>NUCLEOTIDE SEQUENCE</scope>
</reference>
<comment type="caution">
    <text evidence="12">The sequence shown here is derived from an EMBL/GenBank/DDBJ whole genome shotgun (WGS) entry which is preliminary data.</text>
</comment>
<comment type="subcellular location">
    <subcellularLocation>
        <location evidence="2">Membrane</location>
        <topology evidence="2">Peripheral membrane protein</topology>
    </subcellularLocation>
</comment>
<protein>
    <recommendedName>
        <fullName evidence="4">succinate dehydrogenase</fullName>
        <ecNumber evidence="4">1.3.5.1</ecNumber>
    </recommendedName>
</protein>
<dbReference type="InterPro" id="IPR037099">
    <property type="entry name" value="Fum_R/Succ_DH_flav-like_C_sf"/>
</dbReference>
<evidence type="ECO:0000256" key="7">
    <source>
        <dbReference type="ARBA" id="ARBA00022827"/>
    </source>
</evidence>
<keyword evidence="8" id="KW-0249">Electron transport</keyword>
<evidence type="ECO:0000256" key="2">
    <source>
        <dbReference type="ARBA" id="ARBA00004170"/>
    </source>
</evidence>
<dbReference type="PANTHER" id="PTHR11632:SF51">
    <property type="entry name" value="SUCCINATE DEHYDROGENASE [UBIQUINONE] FLAVOPROTEIN SUBUNIT, MITOCHONDRIAL"/>
    <property type="match status" value="1"/>
</dbReference>
<dbReference type="Gene3D" id="4.10.80.40">
    <property type="entry name" value="succinate dehydrogenase protein domain"/>
    <property type="match status" value="1"/>
</dbReference>
<keyword evidence="5" id="KW-0813">Transport</keyword>
<dbReference type="InterPro" id="IPR015939">
    <property type="entry name" value="Fum_Rdtase/Succ_DH_flav-like_C"/>
</dbReference>
<dbReference type="EC" id="1.3.5.1" evidence="4"/>
<sequence>SLLETLVFGKQAGAAAAAYAADAAAPEVHDADLDGYASAYRAWSARPDGEDPSRLRSEMQAVMDRYVGIYRTEADLLEGIRQIRALRARFANVRVVDQSRVYNMNLADAIETGHMLTLAEVIVVGAYARTESRGAHARTDYPKRDDAKWMKHTIAMRAPEGPQLSYAPVAYTRWEPKERVY</sequence>
<proteinExistence type="inferred from homology"/>
<dbReference type="Gene3D" id="1.20.58.100">
    <property type="entry name" value="Fumarate reductase/succinate dehydrogenase flavoprotein-like, C-terminal domain"/>
    <property type="match status" value="1"/>
</dbReference>
<reference evidence="12" key="1">
    <citation type="submission" date="2013-08" db="EMBL/GenBank/DDBJ databases">
        <authorList>
            <person name="Mendez C."/>
            <person name="Richter M."/>
            <person name="Ferrer M."/>
            <person name="Sanchez J."/>
        </authorList>
    </citation>
    <scope>NUCLEOTIDE SEQUENCE</scope>
</reference>
<dbReference type="PANTHER" id="PTHR11632">
    <property type="entry name" value="SUCCINATE DEHYDROGENASE 2 FLAVOPROTEIN SUBUNIT"/>
    <property type="match status" value="1"/>
</dbReference>
<dbReference type="FunFam" id="1.20.58.100:FF:000001">
    <property type="entry name" value="Succinate dehydrogenase flavoprotein subunit (SdhA)"/>
    <property type="match status" value="1"/>
</dbReference>
<name>T0ZWX9_9ZZZZ</name>
<dbReference type="AlphaFoldDB" id="T0ZWX9"/>
<dbReference type="InterPro" id="IPR030664">
    <property type="entry name" value="SdhA/FrdA/AprA"/>
</dbReference>
<evidence type="ECO:0000256" key="1">
    <source>
        <dbReference type="ARBA" id="ARBA00001974"/>
    </source>
</evidence>
<dbReference type="EMBL" id="AUZY01007691">
    <property type="protein sequence ID" value="EQD49112.1"/>
    <property type="molecule type" value="Genomic_DNA"/>
</dbReference>
<dbReference type="GO" id="GO:0008177">
    <property type="term" value="F:succinate dehydrogenase (quinone) activity"/>
    <property type="evidence" value="ECO:0007669"/>
    <property type="project" value="UniProtKB-EC"/>
</dbReference>
<organism evidence="12">
    <name type="scientific">mine drainage metagenome</name>
    <dbReference type="NCBI Taxonomy" id="410659"/>
    <lineage>
        <taxon>unclassified sequences</taxon>
        <taxon>metagenomes</taxon>
        <taxon>ecological metagenomes</taxon>
    </lineage>
</organism>
<comment type="cofactor">
    <cofactor evidence="1">
        <name>FAD</name>
        <dbReference type="ChEBI" id="CHEBI:57692"/>
    </cofactor>
</comment>
<evidence type="ECO:0000256" key="9">
    <source>
        <dbReference type="ARBA" id="ARBA00023002"/>
    </source>
</evidence>
<evidence type="ECO:0000313" key="12">
    <source>
        <dbReference type="EMBL" id="EQD49112.1"/>
    </source>
</evidence>
<keyword evidence="9" id="KW-0560">Oxidoreductase</keyword>
<keyword evidence="10" id="KW-0472">Membrane</keyword>